<dbReference type="InParanoid" id="A0A162U8R5"/>
<dbReference type="Proteomes" id="UP000077315">
    <property type="component" value="Unassembled WGS sequence"/>
</dbReference>
<keyword evidence="2" id="KW-1185">Reference proteome</keyword>
<sequence length="147" mass="17522">MEIIKDCSLRLVRLFLVFYKDIRYAKDNILVIPKSKYKDDVNPTFYFQYISASKNYNSQKSTNWYWIKGTIYSSTQDSRNKSTFFVTYTYEILNKKEPVFGRGVCSSPNCGMYITNAKFENSYLGLNWRRKTRKKYAYYKADNIESI</sequence>
<organism evidence="1 2">
    <name type="scientific">Phycomyces blakesleeanus (strain ATCC 8743b / DSM 1359 / FGSC 10004 / NBRC 33097 / NRRL 1555)</name>
    <dbReference type="NCBI Taxonomy" id="763407"/>
    <lineage>
        <taxon>Eukaryota</taxon>
        <taxon>Fungi</taxon>
        <taxon>Fungi incertae sedis</taxon>
        <taxon>Mucoromycota</taxon>
        <taxon>Mucoromycotina</taxon>
        <taxon>Mucoromycetes</taxon>
        <taxon>Mucorales</taxon>
        <taxon>Phycomycetaceae</taxon>
        <taxon>Phycomyces</taxon>
    </lineage>
</organism>
<dbReference type="GeneID" id="28996817"/>
<dbReference type="RefSeq" id="XP_018291323.1">
    <property type="nucleotide sequence ID" value="XM_018435911.1"/>
</dbReference>
<proteinExistence type="predicted"/>
<name>A0A162U8R5_PHYB8</name>
<evidence type="ECO:0000313" key="1">
    <source>
        <dbReference type="EMBL" id="OAD73283.1"/>
    </source>
</evidence>
<dbReference type="EMBL" id="KV440981">
    <property type="protein sequence ID" value="OAD73283.1"/>
    <property type="molecule type" value="Genomic_DNA"/>
</dbReference>
<protein>
    <submittedName>
        <fullName evidence="1">Uncharacterized protein</fullName>
    </submittedName>
</protein>
<gene>
    <name evidence="1" type="ORF">PHYBLDRAFT_168639</name>
</gene>
<reference evidence="2" key="1">
    <citation type="submission" date="2015-06" db="EMBL/GenBank/DDBJ databases">
        <title>Expansion of signal transduction pathways in fungi by whole-genome duplication.</title>
        <authorList>
            <consortium name="DOE Joint Genome Institute"/>
            <person name="Corrochano L.M."/>
            <person name="Kuo A."/>
            <person name="Marcet-Houben M."/>
            <person name="Polaino S."/>
            <person name="Salamov A."/>
            <person name="Villalobos J.M."/>
            <person name="Alvarez M.I."/>
            <person name="Avalos J."/>
            <person name="Benito E.P."/>
            <person name="Benoit I."/>
            <person name="Burger G."/>
            <person name="Camino L.P."/>
            <person name="Canovas D."/>
            <person name="Cerda-Olmedo E."/>
            <person name="Cheng J.-F."/>
            <person name="Dominguez A."/>
            <person name="Elias M."/>
            <person name="Eslava A.P."/>
            <person name="Glaser F."/>
            <person name="Grimwood J."/>
            <person name="Gutierrez G."/>
            <person name="Heitman J."/>
            <person name="Henrissat B."/>
            <person name="Iturriaga E.A."/>
            <person name="Lang B.F."/>
            <person name="Lavin J.L."/>
            <person name="Lee S."/>
            <person name="Li W."/>
            <person name="Lindquist E."/>
            <person name="Lopez-Garcia S."/>
            <person name="Luque E.M."/>
            <person name="Marcos A.T."/>
            <person name="Martin J."/>
            <person name="McCluskey K."/>
            <person name="Medina H.R."/>
            <person name="Miralles-Duran A."/>
            <person name="Miyazaki A."/>
            <person name="Munoz-Torres E."/>
            <person name="Oguiza J.A."/>
            <person name="Ohm R."/>
            <person name="Olmedo M."/>
            <person name="Orejas M."/>
            <person name="Ortiz-Castellanos L."/>
            <person name="Pisabarro A.G."/>
            <person name="Rodriguez-Romero J."/>
            <person name="Ruiz-Herrera J."/>
            <person name="Ruiz-Vazquez R."/>
            <person name="Sanz C."/>
            <person name="Schackwitz W."/>
            <person name="Schmutz J."/>
            <person name="Shahriari M."/>
            <person name="Shelest E."/>
            <person name="Silva-Franco F."/>
            <person name="Soanes D."/>
            <person name="Syed K."/>
            <person name="Tagua V.G."/>
            <person name="Talbot N.J."/>
            <person name="Thon M."/>
            <person name="De vries R.P."/>
            <person name="Wiebenga A."/>
            <person name="Yadav J.S."/>
            <person name="Braun E.L."/>
            <person name="Baker S."/>
            <person name="Garre V."/>
            <person name="Horwitz B."/>
            <person name="Torres-Martinez S."/>
            <person name="Idnurm A."/>
            <person name="Herrera-Estrella A."/>
            <person name="Gabaldon T."/>
            <person name="Grigoriev I.V."/>
        </authorList>
    </citation>
    <scope>NUCLEOTIDE SEQUENCE [LARGE SCALE GENOMIC DNA]</scope>
    <source>
        <strain evidence="2">NRRL 1555(-)</strain>
    </source>
</reference>
<dbReference type="AlphaFoldDB" id="A0A162U8R5"/>
<evidence type="ECO:0000313" key="2">
    <source>
        <dbReference type="Proteomes" id="UP000077315"/>
    </source>
</evidence>
<accession>A0A162U8R5</accession>
<dbReference type="VEuPathDB" id="FungiDB:PHYBLDRAFT_168639"/>